<feature type="transmembrane region" description="Helical" evidence="1">
    <location>
        <begin position="151"/>
        <end position="173"/>
    </location>
</feature>
<feature type="transmembrane region" description="Helical" evidence="1">
    <location>
        <begin position="32"/>
        <end position="52"/>
    </location>
</feature>
<dbReference type="Proteomes" id="UP000179001">
    <property type="component" value="Unassembled WGS sequence"/>
</dbReference>
<feature type="transmembrane region" description="Helical" evidence="1">
    <location>
        <begin position="362"/>
        <end position="382"/>
    </location>
</feature>
<feature type="transmembrane region" description="Helical" evidence="1">
    <location>
        <begin position="256"/>
        <end position="274"/>
    </location>
</feature>
<feature type="transmembrane region" description="Helical" evidence="1">
    <location>
        <begin position="446"/>
        <end position="464"/>
    </location>
</feature>
<dbReference type="STRING" id="1798002.A2478_03365"/>
<evidence type="ECO:0000256" key="1">
    <source>
        <dbReference type="SAM" id="Phobius"/>
    </source>
</evidence>
<feature type="transmembrane region" description="Helical" evidence="1">
    <location>
        <begin position="180"/>
        <end position="201"/>
    </location>
</feature>
<keyword evidence="1" id="KW-0812">Transmembrane</keyword>
<evidence type="ECO:0008006" key="4">
    <source>
        <dbReference type="Google" id="ProtNLM"/>
    </source>
</evidence>
<name>A0A1F5T039_9BACT</name>
<accession>A0A1F5T039</accession>
<feature type="transmembrane region" description="Helical" evidence="1">
    <location>
        <begin position="512"/>
        <end position="529"/>
    </location>
</feature>
<dbReference type="AlphaFoldDB" id="A0A1F5T039"/>
<organism evidence="2 3">
    <name type="scientific">Candidatus Falkowbacteria bacterium RIFOXYC2_FULL_36_12</name>
    <dbReference type="NCBI Taxonomy" id="1798002"/>
    <lineage>
        <taxon>Bacteria</taxon>
        <taxon>Candidatus Falkowiibacteriota</taxon>
    </lineage>
</organism>
<feature type="transmembrane region" description="Helical" evidence="1">
    <location>
        <begin position="286"/>
        <end position="306"/>
    </location>
</feature>
<feature type="transmembrane region" description="Helical" evidence="1">
    <location>
        <begin position="326"/>
        <end position="355"/>
    </location>
</feature>
<proteinExistence type="predicted"/>
<keyword evidence="1" id="KW-1133">Transmembrane helix</keyword>
<reference evidence="2 3" key="1">
    <citation type="journal article" date="2016" name="Nat. Commun.">
        <title>Thousands of microbial genomes shed light on interconnected biogeochemical processes in an aquifer system.</title>
        <authorList>
            <person name="Anantharaman K."/>
            <person name="Brown C.T."/>
            <person name="Hug L.A."/>
            <person name="Sharon I."/>
            <person name="Castelle C.J."/>
            <person name="Probst A.J."/>
            <person name="Thomas B.C."/>
            <person name="Singh A."/>
            <person name="Wilkins M.J."/>
            <person name="Karaoz U."/>
            <person name="Brodie E.L."/>
            <person name="Williams K.H."/>
            <person name="Hubbard S.S."/>
            <person name="Banfield J.F."/>
        </authorList>
    </citation>
    <scope>NUCLEOTIDE SEQUENCE [LARGE SCALE GENOMIC DNA]</scope>
</reference>
<feature type="transmembrane region" description="Helical" evidence="1">
    <location>
        <begin position="59"/>
        <end position="82"/>
    </location>
</feature>
<feature type="transmembrane region" description="Helical" evidence="1">
    <location>
        <begin position="7"/>
        <end position="26"/>
    </location>
</feature>
<protein>
    <recommendedName>
        <fullName evidence="4">Glycosyltransferase RgtA/B/C/D-like domain-containing protein</fullName>
    </recommendedName>
</protein>
<evidence type="ECO:0000313" key="2">
    <source>
        <dbReference type="EMBL" id="OGF32335.1"/>
    </source>
</evidence>
<comment type="caution">
    <text evidence="2">The sequence shown here is derived from an EMBL/GenBank/DDBJ whole genome shotgun (WGS) entry which is preliminary data.</text>
</comment>
<dbReference type="EMBL" id="MFGJ01000006">
    <property type="protein sequence ID" value="OGF32335.1"/>
    <property type="molecule type" value="Genomic_DNA"/>
</dbReference>
<feature type="transmembrane region" description="Helical" evidence="1">
    <location>
        <begin position="88"/>
        <end position="108"/>
    </location>
</feature>
<feature type="transmembrane region" description="Helical" evidence="1">
    <location>
        <begin position="120"/>
        <end position="139"/>
    </location>
</feature>
<gene>
    <name evidence="2" type="ORF">A2478_03365</name>
</gene>
<evidence type="ECO:0000313" key="3">
    <source>
        <dbReference type="Proteomes" id="UP000179001"/>
    </source>
</evidence>
<sequence length="669" mass="78024">MSLKSKTYFYLRLLLLLTIVADFLWIKNPVLAIALFTLYFLIYSIPLGSYLFSNSSKYIQLILGSLVIIGLNVIILTTIFYLWQTPTILYLVIFLLVTIVLEIKLKFNLNLNFKLPKLRFNYYLCLYLILTFISFIYLFQASTNEAIASPWHVLPTFFFILYFICTFILTIFIRQNNNSIISLLIISLHLFLTSSIAAIVYQLGYGFDPFLHIAGIKNILQTSTLLPKPFYYIGQYNFVIFLNQFTHLSIDQIFKFLNPILFAILTPACIFIGLSKKLDIKKISQITLLTLLLPITFFITSTPQGLTNILFLTIIFLSLNTSINKYFLLGLSILMILIHPFYGLPAILWSLYLLLPQKSLKILMIFFGILTYPILFLLNSFFNNLPAKLTFHLPKFDFHSFIQQYNFPLDFAHYFGSFNKTIFLLLAILGFILIIKTKQFSQYKKYLFWSISFLLSFIIIATFFDLNFGTTSNIKDFQLRILELSLYFLFPFVFYFFNHLVSNFKSTFEQSFVILLIPLICLLSLYFSYPLDDNYRNDKAFNLSQTDISTVNFINNNSSDNYIVLANQMVGAAAIKQFGFSHYYNNEFYYSLPNGRDNQLDKFFNQMVFDFPSKQTAIEAMNYAGTDQLYLVLNNYWTNFPTLVEQAKSQADKNWSIDNGKNHIFLYKK</sequence>
<feature type="transmembrane region" description="Helical" evidence="1">
    <location>
        <begin position="484"/>
        <end position="500"/>
    </location>
</feature>
<keyword evidence="1" id="KW-0472">Membrane</keyword>
<feature type="transmembrane region" description="Helical" evidence="1">
    <location>
        <begin position="411"/>
        <end position="434"/>
    </location>
</feature>